<feature type="region of interest" description="Disordered" evidence="2">
    <location>
        <begin position="51"/>
        <end position="102"/>
    </location>
</feature>
<feature type="coiled-coil region" evidence="1">
    <location>
        <begin position="321"/>
        <end position="365"/>
    </location>
</feature>
<gene>
    <name evidence="4" type="ORF">PPRIM_AZ9-3.1.T0630094</name>
</gene>
<accession>A0A8S1MSP7</accession>
<feature type="compositionally biased region" description="Polar residues" evidence="2">
    <location>
        <begin position="52"/>
        <end position="66"/>
    </location>
</feature>
<keyword evidence="1" id="KW-0175">Coiled coil</keyword>
<feature type="compositionally biased region" description="Low complexity" evidence="2">
    <location>
        <begin position="74"/>
        <end position="85"/>
    </location>
</feature>
<dbReference type="SMART" id="SM00719">
    <property type="entry name" value="Plus3"/>
    <property type="match status" value="1"/>
</dbReference>
<proteinExistence type="predicted"/>
<evidence type="ECO:0000259" key="3">
    <source>
        <dbReference type="PROSITE" id="PS51360"/>
    </source>
</evidence>
<dbReference type="FunFam" id="3.90.70.200:FF:000015">
    <property type="entry name" value="Uncharacterized protein"/>
    <property type="match status" value="1"/>
</dbReference>
<dbReference type="Proteomes" id="UP000688137">
    <property type="component" value="Unassembled WGS sequence"/>
</dbReference>
<dbReference type="GO" id="GO:0003677">
    <property type="term" value="F:DNA binding"/>
    <property type="evidence" value="ECO:0007669"/>
    <property type="project" value="InterPro"/>
</dbReference>
<dbReference type="InterPro" id="IPR004343">
    <property type="entry name" value="Plus-3_dom"/>
</dbReference>
<name>A0A8S1MSP7_PARPR</name>
<feature type="domain" description="Plus3" evidence="3">
    <location>
        <begin position="113"/>
        <end position="248"/>
    </location>
</feature>
<dbReference type="AlphaFoldDB" id="A0A8S1MSP7"/>
<comment type="caution">
    <text evidence="4">The sequence shown here is derived from an EMBL/GenBank/DDBJ whole genome shotgun (WGS) entry which is preliminary data.</text>
</comment>
<evidence type="ECO:0000313" key="5">
    <source>
        <dbReference type="Proteomes" id="UP000688137"/>
    </source>
</evidence>
<organism evidence="4 5">
    <name type="scientific">Paramecium primaurelia</name>
    <dbReference type="NCBI Taxonomy" id="5886"/>
    <lineage>
        <taxon>Eukaryota</taxon>
        <taxon>Sar</taxon>
        <taxon>Alveolata</taxon>
        <taxon>Ciliophora</taxon>
        <taxon>Intramacronucleata</taxon>
        <taxon>Oligohymenophorea</taxon>
        <taxon>Peniculida</taxon>
        <taxon>Parameciidae</taxon>
        <taxon>Paramecium</taxon>
    </lineage>
</organism>
<evidence type="ECO:0000256" key="2">
    <source>
        <dbReference type="SAM" id="MobiDB-lite"/>
    </source>
</evidence>
<protein>
    <recommendedName>
        <fullName evidence="3">Plus3 domain-containing protein</fullName>
    </recommendedName>
</protein>
<reference evidence="4" key="1">
    <citation type="submission" date="2021-01" db="EMBL/GenBank/DDBJ databases">
        <authorList>
            <consortium name="Genoscope - CEA"/>
            <person name="William W."/>
        </authorList>
    </citation>
    <scope>NUCLEOTIDE SEQUENCE</scope>
</reference>
<feature type="compositionally biased region" description="Basic and acidic residues" evidence="2">
    <location>
        <begin position="86"/>
        <end position="102"/>
    </location>
</feature>
<keyword evidence="5" id="KW-1185">Reference proteome</keyword>
<dbReference type="PROSITE" id="PS51360">
    <property type="entry name" value="PLUS3"/>
    <property type="match status" value="1"/>
</dbReference>
<dbReference type="Pfam" id="PF03126">
    <property type="entry name" value="Plus-3"/>
    <property type="match status" value="1"/>
</dbReference>
<evidence type="ECO:0000313" key="4">
    <source>
        <dbReference type="EMBL" id="CAD8080103.1"/>
    </source>
</evidence>
<dbReference type="OMA" id="AKILNMH"/>
<evidence type="ECO:0000256" key="1">
    <source>
        <dbReference type="SAM" id="Coils"/>
    </source>
</evidence>
<dbReference type="EMBL" id="CAJJDM010000064">
    <property type="protein sequence ID" value="CAD8080103.1"/>
    <property type="molecule type" value="Genomic_DNA"/>
</dbReference>
<sequence>MSKQQNLPYQFEEMTLAQQQMFLKAKTELEKEKAWAEIRKQKEEEEYKRSILLQSSQTQNPQTQKVNLEKISSDSESSDSLQSENEFQKEEPQFEQKIEEKPIMAEPNNEQLDNYFKLIQNAQLKRDQIYYLLMKHYCDNVIEGSFVKINEPNLIRRKEQSYAIAQVLAVVEGEKSYQLEQTQTYKLLKLQFGEVKEAKLRHITLISNQQIQKQEFVVWQKRCEENGIQIPSKEFLQKKERDIIKSTSKLTDDQIKERINYNLTKWIQNPKSNIHFRDLPVYQNFIKNLISTNKSMIEQGEEFIADIQDPGEGETEKKQLKQEETSKILRYQRQNREKAEENMHLNEELKKIEQLLKQFKEHQSQRVEPSKKQPQQIEQQQVIKQNQQNAKFSINHDHQKQLDQKYIRQYPNIKTIEGSEQFKAKILNMHNRELPIDNIIDKMMILE</sequence>